<evidence type="ECO:0000313" key="3">
    <source>
        <dbReference type="Proteomes" id="UP000016895"/>
    </source>
</evidence>
<dbReference type="InterPro" id="IPR023346">
    <property type="entry name" value="Lysozyme-like_dom_sf"/>
</dbReference>
<dbReference type="KEGG" id="vni:VIBNI_A1750"/>
<dbReference type="EMBL" id="FO203526">
    <property type="protein sequence ID" value="CCO57856.1"/>
    <property type="molecule type" value="Genomic_DNA"/>
</dbReference>
<dbReference type="Proteomes" id="UP000016895">
    <property type="component" value="Chromosome 1"/>
</dbReference>
<dbReference type="Pfam" id="PF01464">
    <property type="entry name" value="SLT"/>
    <property type="match status" value="1"/>
</dbReference>
<organism evidence="2 3">
    <name type="scientific">Vibrio nigripulchritudo</name>
    <dbReference type="NCBI Taxonomy" id="28173"/>
    <lineage>
        <taxon>Bacteria</taxon>
        <taxon>Pseudomonadati</taxon>
        <taxon>Pseudomonadota</taxon>
        <taxon>Gammaproteobacteria</taxon>
        <taxon>Vibrionales</taxon>
        <taxon>Vibrionaceae</taxon>
        <taxon>Vibrio</taxon>
    </lineage>
</organism>
<accession>U4K5J2</accession>
<dbReference type="Gene3D" id="1.10.530.10">
    <property type="match status" value="1"/>
</dbReference>
<dbReference type="AlphaFoldDB" id="U4K5J2"/>
<gene>
    <name evidence="2" type="ORF">VIBNI_A1750</name>
</gene>
<protein>
    <recommendedName>
        <fullName evidence="1">Transglycosylase SLT domain-containing protein</fullName>
    </recommendedName>
</protein>
<evidence type="ECO:0000313" key="2">
    <source>
        <dbReference type="EMBL" id="CCO57856.1"/>
    </source>
</evidence>
<dbReference type="SUPFAM" id="SSF53955">
    <property type="entry name" value="Lysozyme-like"/>
    <property type="match status" value="1"/>
</dbReference>
<dbReference type="InterPro" id="IPR008258">
    <property type="entry name" value="Transglycosylase_SLT_dom_1"/>
</dbReference>
<sequence>MNYCSAVFSQLGCIVKAISKLLYKLLKVKKLQRKIDKFFSFPKRIQSKVQKFLKVIPFTSSRSNSRKPSASKTYHASGKLAWGKKVSPEFRVKVEEISKRINIDPNFLMACMAFETAETFSPAIKNGAGSGATGLIQFMPATAKGLGTCTKKLARMKAIDQLDYVEAYFKPYRNRMRSLEDVYMAILYPAAIGKPASHVLFKKGTIAYRQNAGLDRKKSGKITIADASYQVRTKLEKGLQSNLCC</sequence>
<reference evidence="2 3" key="1">
    <citation type="journal article" date="2013" name="ISME J.">
        <title>Comparative genomics of pathogenic lineages of Vibrio nigripulchritudo identifies virulence-associated traits.</title>
        <authorList>
            <person name="Goudenege D."/>
            <person name="Labreuche Y."/>
            <person name="Krin E."/>
            <person name="Ansquer D."/>
            <person name="Mangenot S."/>
            <person name="Calteau A."/>
            <person name="Medigue C."/>
            <person name="Mazel D."/>
            <person name="Polz M.F."/>
            <person name="Le Roux F."/>
        </authorList>
    </citation>
    <scope>NUCLEOTIDE SEQUENCE [LARGE SCALE GENOMIC DNA]</scope>
    <source>
        <strain evidence="3">SnF1</strain>
    </source>
</reference>
<name>U4K5J2_9VIBR</name>
<dbReference type="eggNOG" id="COG0741">
    <property type="taxonomic scope" value="Bacteria"/>
</dbReference>
<keyword evidence="3" id="KW-1185">Reference proteome</keyword>
<proteinExistence type="predicted"/>
<evidence type="ECO:0000259" key="1">
    <source>
        <dbReference type="Pfam" id="PF01464"/>
    </source>
</evidence>
<dbReference type="STRING" id="28173.VIBNI_A1750"/>
<dbReference type="PATRIC" id="fig|1260221.3.peg.1667"/>
<feature type="domain" description="Transglycosylase SLT" evidence="1">
    <location>
        <begin position="96"/>
        <end position="151"/>
    </location>
</feature>